<accession>A0A8T0H1A6</accession>
<comment type="subcellular location">
    <subcellularLocation>
        <location evidence="1">Mitochondrion inner membrane</location>
        <topology evidence="1">Single-pass membrane protein</topology>
    </subcellularLocation>
</comment>
<evidence type="ECO:0000256" key="2">
    <source>
        <dbReference type="ARBA" id="ARBA00008370"/>
    </source>
</evidence>
<evidence type="ECO:0000256" key="4">
    <source>
        <dbReference type="ARBA" id="ARBA00022792"/>
    </source>
</evidence>
<keyword evidence="4" id="KW-0999">Mitochondrion inner membrane</keyword>
<comment type="caution">
    <text evidence="9">The sequence shown here is derived from an EMBL/GenBank/DDBJ whole genome shotgun (WGS) entry which is preliminary data.</text>
</comment>
<evidence type="ECO:0000256" key="6">
    <source>
        <dbReference type="ARBA" id="ARBA00023128"/>
    </source>
</evidence>
<protein>
    <submittedName>
        <fullName evidence="9">Uncharacterized protein</fullName>
    </submittedName>
</protein>
<sequence length="139" mass="15303">MWDDHHHISTLLGRLFDRLFARGVFASGEVGSAAAMVLARVKRWNPFLKFGVPLISLTVLGSVALAHLQQGRKDVLTARDEKEWASMAANKALTREGAIAGAVADAVAKKKPLNLEEELNKVKIDDFEYVRVPKPKEVA</sequence>
<evidence type="ECO:0000256" key="5">
    <source>
        <dbReference type="ARBA" id="ARBA00022989"/>
    </source>
</evidence>
<keyword evidence="7 8" id="KW-0472">Membrane</keyword>
<name>A0A8T0H1A6_CERPU</name>
<dbReference type="AlphaFoldDB" id="A0A8T0H1A6"/>
<feature type="transmembrane region" description="Helical" evidence="8">
    <location>
        <begin position="50"/>
        <end position="68"/>
    </location>
</feature>
<comment type="similarity">
    <text evidence="2">Belongs to the COX16 family.</text>
</comment>
<dbReference type="InterPro" id="IPR020164">
    <property type="entry name" value="Cyt_c_Oxase_assmbl_COX16"/>
</dbReference>
<gene>
    <name evidence="9" type="ORF">KC19_9G180400</name>
</gene>
<evidence type="ECO:0000313" key="9">
    <source>
        <dbReference type="EMBL" id="KAG0562892.1"/>
    </source>
</evidence>
<keyword evidence="5 8" id="KW-1133">Transmembrane helix</keyword>
<feature type="transmembrane region" description="Helical" evidence="8">
    <location>
        <begin position="20"/>
        <end position="38"/>
    </location>
</feature>
<dbReference type="GO" id="GO:0005743">
    <property type="term" value="C:mitochondrial inner membrane"/>
    <property type="evidence" value="ECO:0007669"/>
    <property type="project" value="UniProtKB-SubCell"/>
</dbReference>
<evidence type="ECO:0000313" key="10">
    <source>
        <dbReference type="Proteomes" id="UP000822688"/>
    </source>
</evidence>
<evidence type="ECO:0000256" key="7">
    <source>
        <dbReference type="ARBA" id="ARBA00023136"/>
    </source>
</evidence>
<keyword evidence="10" id="KW-1185">Reference proteome</keyword>
<evidence type="ECO:0000256" key="1">
    <source>
        <dbReference type="ARBA" id="ARBA00004434"/>
    </source>
</evidence>
<proteinExistence type="inferred from homology"/>
<evidence type="ECO:0000256" key="3">
    <source>
        <dbReference type="ARBA" id="ARBA00022692"/>
    </source>
</evidence>
<keyword evidence="6" id="KW-0496">Mitochondrion</keyword>
<dbReference type="Proteomes" id="UP000822688">
    <property type="component" value="Chromosome 9"/>
</dbReference>
<dbReference type="Pfam" id="PF14138">
    <property type="entry name" value="COX16"/>
    <property type="match status" value="1"/>
</dbReference>
<keyword evidence="3 8" id="KW-0812">Transmembrane</keyword>
<evidence type="ECO:0000256" key="8">
    <source>
        <dbReference type="SAM" id="Phobius"/>
    </source>
</evidence>
<reference evidence="9" key="1">
    <citation type="submission" date="2020-06" db="EMBL/GenBank/DDBJ databases">
        <title>WGS assembly of Ceratodon purpureus strain R40.</title>
        <authorList>
            <person name="Carey S.B."/>
            <person name="Jenkins J."/>
            <person name="Shu S."/>
            <person name="Lovell J.T."/>
            <person name="Sreedasyam A."/>
            <person name="Maumus F."/>
            <person name="Tiley G.P."/>
            <person name="Fernandez-Pozo N."/>
            <person name="Barry K."/>
            <person name="Chen C."/>
            <person name="Wang M."/>
            <person name="Lipzen A."/>
            <person name="Daum C."/>
            <person name="Saski C.A."/>
            <person name="Payton A.C."/>
            <person name="Mcbreen J.C."/>
            <person name="Conrad R.E."/>
            <person name="Kollar L.M."/>
            <person name="Olsson S."/>
            <person name="Huttunen S."/>
            <person name="Landis J.B."/>
            <person name="Wickett N.J."/>
            <person name="Johnson M.G."/>
            <person name="Rensing S.A."/>
            <person name="Grimwood J."/>
            <person name="Schmutz J."/>
            <person name="Mcdaniel S.F."/>
        </authorList>
    </citation>
    <scope>NUCLEOTIDE SEQUENCE</scope>
    <source>
        <strain evidence="9">R40</strain>
    </source>
</reference>
<dbReference type="EMBL" id="CM026430">
    <property type="protein sequence ID" value="KAG0562892.1"/>
    <property type="molecule type" value="Genomic_DNA"/>
</dbReference>
<organism evidence="9 10">
    <name type="scientific">Ceratodon purpureus</name>
    <name type="common">Fire moss</name>
    <name type="synonym">Dicranum purpureum</name>
    <dbReference type="NCBI Taxonomy" id="3225"/>
    <lineage>
        <taxon>Eukaryota</taxon>
        <taxon>Viridiplantae</taxon>
        <taxon>Streptophyta</taxon>
        <taxon>Embryophyta</taxon>
        <taxon>Bryophyta</taxon>
        <taxon>Bryophytina</taxon>
        <taxon>Bryopsida</taxon>
        <taxon>Dicranidae</taxon>
        <taxon>Pseudoditrichales</taxon>
        <taxon>Ditrichaceae</taxon>
        <taxon>Ceratodon</taxon>
    </lineage>
</organism>